<proteinExistence type="predicted"/>
<evidence type="ECO:0000313" key="1">
    <source>
        <dbReference type="EMBL" id="EDN98439.1"/>
    </source>
</evidence>
<keyword evidence="2" id="KW-1185">Reference proteome</keyword>
<name>A7F6R8_SCLS1</name>
<gene>
    <name evidence="1" type="ORF">SS1G_13297</name>
</gene>
<dbReference type="GeneID" id="5481902"/>
<evidence type="ECO:0000313" key="2">
    <source>
        <dbReference type="Proteomes" id="UP000001312"/>
    </source>
</evidence>
<sequence>MADEDVSDADNIRIRDFVVRFLYNFNLAKGEGISGTVIQQSYIDQLDRVSAESTTFIKNQKRIFKTVVNRHDGRFI</sequence>
<dbReference type="KEGG" id="ssl:SS1G_13297"/>
<organism evidence="1 2">
    <name type="scientific">Sclerotinia sclerotiorum (strain ATCC 18683 / 1980 / Ss-1)</name>
    <name type="common">White mold</name>
    <name type="synonym">Whetzelinia sclerotiorum</name>
    <dbReference type="NCBI Taxonomy" id="665079"/>
    <lineage>
        <taxon>Eukaryota</taxon>
        <taxon>Fungi</taxon>
        <taxon>Dikarya</taxon>
        <taxon>Ascomycota</taxon>
        <taxon>Pezizomycotina</taxon>
        <taxon>Leotiomycetes</taxon>
        <taxon>Helotiales</taxon>
        <taxon>Sclerotiniaceae</taxon>
        <taxon>Sclerotinia</taxon>
    </lineage>
</organism>
<dbReference type="Proteomes" id="UP000001312">
    <property type="component" value="Unassembled WGS sequence"/>
</dbReference>
<dbReference type="EMBL" id="CH476644">
    <property type="protein sequence ID" value="EDN98439.1"/>
    <property type="molecule type" value="Genomic_DNA"/>
</dbReference>
<reference evidence="2" key="1">
    <citation type="journal article" date="2011" name="PLoS Genet.">
        <title>Genomic analysis of the necrotrophic fungal pathogens Sclerotinia sclerotiorum and Botrytis cinerea.</title>
        <authorList>
            <person name="Amselem J."/>
            <person name="Cuomo C.A."/>
            <person name="van Kan J.A."/>
            <person name="Viaud M."/>
            <person name="Benito E.P."/>
            <person name="Couloux A."/>
            <person name="Coutinho P.M."/>
            <person name="de Vries R.P."/>
            <person name="Dyer P.S."/>
            <person name="Fillinger S."/>
            <person name="Fournier E."/>
            <person name="Gout L."/>
            <person name="Hahn M."/>
            <person name="Kohn L."/>
            <person name="Lapalu N."/>
            <person name="Plummer K.M."/>
            <person name="Pradier J.M."/>
            <person name="Quevillon E."/>
            <person name="Sharon A."/>
            <person name="Simon A."/>
            <person name="ten Have A."/>
            <person name="Tudzynski B."/>
            <person name="Tudzynski P."/>
            <person name="Wincker P."/>
            <person name="Andrew M."/>
            <person name="Anthouard V."/>
            <person name="Beever R.E."/>
            <person name="Beffa R."/>
            <person name="Benoit I."/>
            <person name="Bouzid O."/>
            <person name="Brault B."/>
            <person name="Chen Z."/>
            <person name="Choquer M."/>
            <person name="Collemare J."/>
            <person name="Cotton P."/>
            <person name="Danchin E.G."/>
            <person name="Da Silva C."/>
            <person name="Gautier A."/>
            <person name="Giraud C."/>
            <person name="Giraud T."/>
            <person name="Gonzalez C."/>
            <person name="Grossetete S."/>
            <person name="Guldener U."/>
            <person name="Henrissat B."/>
            <person name="Howlett B.J."/>
            <person name="Kodira C."/>
            <person name="Kretschmer M."/>
            <person name="Lappartient A."/>
            <person name="Leroch M."/>
            <person name="Levis C."/>
            <person name="Mauceli E."/>
            <person name="Neuveglise C."/>
            <person name="Oeser B."/>
            <person name="Pearson M."/>
            <person name="Poulain J."/>
            <person name="Poussereau N."/>
            <person name="Quesneville H."/>
            <person name="Rascle C."/>
            <person name="Schumacher J."/>
            <person name="Segurens B."/>
            <person name="Sexton A."/>
            <person name="Silva E."/>
            <person name="Sirven C."/>
            <person name="Soanes D.M."/>
            <person name="Talbot N.J."/>
            <person name="Templeton M."/>
            <person name="Yandava C."/>
            <person name="Yarden O."/>
            <person name="Zeng Q."/>
            <person name="Rollins J.A."/>
            <person name="Lebrun M.H."/>
            <person name="Dickman M."/>
        </authorList>
    </citation>
    <scope>NUCLEOTIDE SEQUENCE [LARGE SCALE GENOMIC DNA]</scope>
    <source>
        <strain evidence="2">ATCC 18683 / 1980 / Ss-1</strain>
    </source>
</reference>
<protein>
    <submittedName>
        <fullName evidence="1">Uncharacterized protein</fullName>
    </submittedName>
</protein>
<accession>A7F6R8</accession>
<dbReference type="RefSeq" id="XP_001585781.1">
    <property type="nucleotide sequence ID" value="XM_001585731.1"/>
</dbReference>
<dbReference type="AlphaFoldDB" id="A7F6R8"/>
<dbReference type="InParanoid" id="A7F6R8"/>